<dbReference type="KEGG" id="xfa:XF_1542"/>
<dbReference type="Proteomes" id="UP000000812">
    <property type="component" value="Chromosome"/>
</dbReference>
<reference evidence="1 2" key="1">
    <citation type="journal article" date="2000" name="Nature">
        <title>The genome sequence of the plant pathogen Xylella fastidiosa.</title>
        <authorList>
            <person name="Simpson A.J."/>
            <person name="Reinach F.C."/>
            <person name="Arruda P."/>
            <person name="Abreu F.A."/>
            <person name="Acencio M."/>
            <person name="Alvarenga R."/>
            <person name="Alves L.M."/>
            <person name="Araya J.E."/>
            <person name="Baia G.S."/>
            <person name="Baptista C.S."/>
            <person name="Barros M.H."/>
            <person name="Bonaccorsi E.D."/>
            <person name="Bordin S."/>
            <person name="Bove J.M."/>
            <person name="Briones M.R."/>
            <person name="Bueno M.R."/>
            <person name="Camargo A.A."/>
            <person name="Camargo L.E."/>
            <person name="Carraro D.M."/>
            <person name="Carrer H."/>
            <person name="Colauto N.B."/>
            <person name="Colombo C."/>
            <person name="Costa F.F."/>
            <person name="Costa M.C."/>
            <person name="Costa-Neto C.M."/>
            <person name="Coutinho L.L."/>
            <person name="Cristofani M."/>
            <person name="Dias-Neto E."/>
            <person name="Docena C."/>
            <person name="El-Dorry H."/>
            <person name="Facincani A.P."/>
            <person name="Ferreira A.J."/>
            <person name="Ferreira V.C."/>
            <person name="Ferro J.A."/>
            <person name="Fraga J.S."/>
            <person name="Franca S.C."/>
            <person name="Franco M.C."/>
            <person name="Frohme M."/>
            <person name="Furlan L.R."/>
            <person name="Garnier M."/>
            <person name="Goldman G.H."/>
            <person name="Goldman M.H."/>
            <person name="Gomes S.L."/>
            <person name="Gruber A."/>
            <person name="Ho P.L."/>
            <person name="Hoheisel J.D."/>
            <person name="Junqueira M.L."/>
            <person name="Kemper E.L."/>
            <person name="Kitajima J.P."/>
            <person name="Krieger J.E."/>
            <person name="Kuramae E.E."/>
            <person name="Laigret F."/>
            <person name="Lambais M.R."/>
            <person name="Leite L.C."/>
            <person name="Lemos E.G."/>
            <person name="Lemos M.V."/>
            <person name="Lopes S.A."/>
            <person name="Lopes C.R."/>
            <person name="Machado J.A."/>
            <person name="Machado M.A."/>
            <person name="Madeira A.M."/>
            <person name="Madeira H.M."/>
            <person name="Marino C.L."/>
            <person name="Marques M.V."/>
            <person name="Martins E.A."/>
            <person name="Martins E.M."/>
            <person name="Matsukuma A.Y."/>
            <person name="Menck C.F."/>
            <person name="Miracca E.C."/>
            <person name="Miyaki C.Y."/>
            <person name="Monteriro-Vitorello C.B."/>
            <person name="Moon D.H."/>
            <person name="Nagai M.A."/>
            <person name="Nascimento A.L."/>
            <person name="Netto L.E."/>
            <person name="Nhani A.Jr."/>
            <person name="Nobrega F.G."/>
            <person name="Nunes L.R."/>
            <person name="Oliveira M.A."/>
            <person name="de Oliveira M.C."/>
            <person name="de Oliveira R.C."/>
            <person name="Palmieri D.A."/>
            <person name="Paris A."/>
            <person name="Peixoto B.R."/>
            <person name="Pereira G.A."/>
            <person name="Pereira H.A.Jr."/>
            <person name="Pesquero J.B."/>
            <person name="Quaggio R.B."/>
            <person name="Roberto P.G."/>
            <person name="Rodrigues V."/>
            <person name="de M Rosa A.J."/>
            <person name="de Rosa V.E.Jr."/>
            <person name="de Sa R.G."/>
            <person name="Santelli R.V."/>
            <person name="Sawasaki H.E."/>
            <person name="da Silva A.C."/>
            <person name="da Silva A.M."/>
            <person name="da Silva F.R."/>
            <person name="da Silva W.A.Jr."/>
            <person name="da Silveira J.F."/>
            <person name="Silvestri M.L."/>
            <person name="Siqueira W.J."/>
            <person name="de Souza A.A."/>
            <person name="de Souza A.P."/>
            <person name="Terenzi M.F."/>
            <person name="Truffi D."/>
            <person name="Tsai S.M."/>
            <person name="Tsuhako M.H."/>
            <person name="Vallada H."/>
            <person name="Van Sluys M.A."/>
            <person name="Verjovski-Almeida S."/>
            <person name="Vettore A.L."/>
            <person name="Zago M.A."/>
            <person name="Zatz M."/>
            <person name="Meidanis J."/>
            <person name="Setubal J.C."/>
        </authorList>
    </citation>
    <scope>NUCLEOTIDE SEQUENCE [LARGE SCALE GENOMIC DNA]</scope>
    <source>
        <strain evidence="1 2">9a5c</strain>
    </source>
</reference>
<proteinExistence type="predicted"/>
<dbReference type="PIR" id="F82667">
    <property type="entry name" value="F82667"/>
</dbReference>
<accession>Q9PD37</accession>
<dbReference type="EMBL" id="AE003849">
    <property type="protein sequence ID" value="AAF84351.1"/>
    <property type="molecule type" value="Genomic_DNA"/>
</dbReference>
<name>Q9PD37_XYLFA</name>
<evidence type="ECO:0000313" key="2">
    <source>
        <dbReference type="Proteomes" id="UP000000812"/>
    </source>
</evidence>
<organism evidence="1 2">
    <name type="scientific">Xylella fastidiosa (strain 9a5c)</name>
    <dbReference type="NCBI Taxonomy" id="160492"/>
    <lineage>
        <taxon>Bacteria</taxon>
        <taxon>Pseudomonadati</taxon>
        <taxon>Pseudomonadota</taxon>
        <taxon>Gammaproteobacteria</taxon>
        <taxon>Lysobacterales</taxon>
        <taxon>Lysobacteraceae</taxon>
        <taxon>Xylella</taxon>
    </lineage>
</organism>
<protein>
    <submittedName>
        <fullName evidence="1">Uncharacterized protein</fullName>
    </submittedName>
</protein>
<dbReference type="HOGENOM" id="CLU_205427_0_0_6"/>
<evidence type="ECO:0000313" key="1">
    <source>
        <dbReference type="EMBL" id="AAF84351.1"/>
    </source>
</evidence>
<dbReference type="AlphaFoldDB" id="Q9PD37"/>
<dbReference type="STRING" id="160492.XF_1542"/>
<gene>
    <name evidence="1" type="ordered locus">XF_1542</name>
</gene>
<sequence length="67" mass="7291">MCGLEASRADHLAGHGSNWNDVVSIFSKLSLAAHCSVVAAQSYRTGKSCFTEYDSGLIVQQMLQRPF</sequence>